<name>A0A1I0DRK6_9PSED</name>
<sequence length="45" mass="4806">MIVHLLTCLTLAALTSYVVALKLFDLASVVMTADEEDSRVVAPAN</sequence>
<gene>
    <name evidence="1" type="ORF">SAMN05216197_11125</name>
</gene>
<evidence type="ECO:0000313" key="1">
    <source>
        <dbReference type="EMBL" id="SET34390.1"/>
    </source>
</evidence>
<protein>
    <submittedName>
        <fullName evidence="1">Uncharacterized protein</fullName>
    </submittedName>
</protein>
<proteinExistence type="predicted"/>
<accession>A0A1I0DRK6</accession>
<dbReference type="AlphaFoldDB" id="A0A1I0DRK6"/>
<dbReference type="Proteomes" id="UP000182332">
    <property type="component" value="Unassembled WGS sequence"/>
</dbReference>
<dbReference type="EMBL" id="FOHW01000011">
    <property type="protein sequence ID" value="SET34390.1"/>
    <property type="molecule type" value="Genomic_DNA"/>
</dbReference>
<evidence type="ECO:0000313" key="2">
    <source>
        <dbReference type="Proteomes" id="UP000182332"/>
    </source>
</evidence>
<reference evidence="1 2" key="1">
    <citation type="submission" date="2016-10" db="EMBL/GenBank/DDBJ databases">
        <authorList>
            <person name="de Groot N.N."/>
        </authorList>
    </citation>
    <scope>NUCLEOTIDE SEQUENCE [LARGE SCALE GENOMIC DNA]</scope>
    <source>
        <strain evidence="1 2">DSM 11363</strain>
    </source>
</reference>
<organism evidence="1 2">
    <name type="scientific">Pseudomonas graminis</name>
    <dbReference type="NCBI Taxonomy" id="158627"/>
    <lineage>
        <taxon>Bacteria</taxon>
        <taxon>Pseudomonadati</taxon>
        <taxon>Pseudomonadota</taxon>
        <taxon>Gammaproteobacteria</taxon>
        <taxon>Pseudomonadales</taxon>
        <taxon>Pseudomonadaceae</taxon>
        <taxon>Pseudomonas</taxon>
    </lineage>
</organism>